<dbReference type="Proteomes" id="UP000174965">
    <property type="component" value="Segment"/>
</dbReference>
<name>G8H161_9BETA</name>
<dbReference type="EMBL" id="JN227533">
    <property type="protein sequence ID" value="AEQ32135.1"/>
    <property type="molecule type" value="Genomic_DNA"/>
</dbReference>
<protein>
    <submittedName>
        <fullName evidence="1">Uncharacterized protein</fullName>
    </submittedName>
</protein>
<evidence type="ECO:0000313" key="1">
    <source>
        <dbReference type="EMBL" id="AEQ32135.1"/>
    </source>
</evidence>
<proteinExistence type="predicted"/>
<sequence>MLRPELLSDKRVPHHHVHAESDIGFYGFINAHNDIGLRFRRFFVFTVIIEHDHRITGFFTMHTIRDLFQPNDSCAFSIMSVIPVTLFSHHAGKHSHILS</sequence>
<accession>G8H161</accession>
<reference evidence="1 2" key="1">
    <citation type="journal article" date="2011" name="J. Virol.">
        <title>Genomic sequencing and characterization of cynomolgus macaque cytomegalovirus.</title>
        <authorList>
            <person name="Marsh A.K."/>
            <person name="Willer D.O."/>
            <person name="Ambagala A.P."/>
            <person name="Dzamba M."/>
            <person name="Chan J.K."/>
            <person name="Pilon R."/>
            <person name="Fournier J."/>
            <person name="Sandstrom P."/>
            <person name="Brudno M."/>
            <person name="Macdonald K.S."/>
        </authorList>
    </citation>
    <scope>NUCLEOTIDE SEQUENCE [LARGE SCALE GENOMIC DNA]</scope>
    <source>
        <strain evidence="1 2">Ottawa</strain>
    </source>
</reference>
<organism evidence="1 2">
    <name type="scientific">macacine betaherpesvirus 8</name>
    <dbReference type="NCBI Taxonomy" id="2560567"/>
    <lineage>
        <taxon>Viruses</taxon>
        <taxon>Duplodnaviria</taxon>
        <taxon>Heunggongvirae</taxon>
        <taxon>Peploviricota</taxon>
        <taxon>Herviviricetes</taxon>
        <taxon>Herpesvirales</taxon>
        <taxon>Orthoherpesviridae</taxon>
        <taxon>Betaherpesvirinae</taxon>
        <taxon>Cytomegalovirus</taxon>
        <taxon>Cytomegalovirus macacinebeta8</taxon>
    </lineage>
</organism>
<keyword evidence="2" id="KW-1185">Reference proteome</keyword>
<gene>
    <name evidence="1" type="ORF">cy57</name>
</gene>
<evidence type="ECO:0000313" key="2">
    <source>
        <dbReference type="Proteomes" id="UP000174965"/>
    </source>
</evidence>